<keyword evidence="3" id="KW-1185">Reference proteome</keyword>
<evidence type="ECO:0000259" key="1">
    <source>
        <dbReference type="Pfam" id="PF07510"/>
    </source>
</evidence>
<dbReference type="EMBL" id="FNLF01000002">
    <property type="protein sequence ID" value="SDR10266.1"/>
    <property type="molecule type" value="Genomic_DNA"/>
</dbReference>
<name>A0A1H1GBR7_9ACTN</name>
<dbReference type="RefSeq" id="WP_231857759.1">
    <property type="nucleotide sequence ID" value="NZ_FNLF01000002.1"/>
</dbReference>
<gene>
    <name evidence="2" type="ORF">SAMN04489765_3217</name>
</gene>
<accession>A0A1H1GBR7</accession>
<dbReference type="PANTHER" id="PTHR24094:SF15">
    <property type="entry name" value="AMP-DEPENDENT SYNTHETASE_LIGASE DOMAIN-CONTAINING PROTEIN-RELATED"/>
    <property type="match status" value="1"/>
</dbReference>
<sequence length="259" mass="27472">MTRREAIGAAAAVMMIAGTTGCSIAPGSGESVLAAPASGTAAAGTEAGDGRRGALAALEQLPVKGRAPKTGYARSQFGIAWTDANTVLWGGDSLSTRENILSRDLTDITCKPRSGKTSPPCVVQSGVLQDPYTAKTLNFVRGDKTSPLVPIDHAVSLGDAFQKGAQQLSLAERINLANDPLNLVATTREPNSAKKDSDAASWLPPNKAFRCNYVARQVAVKVRYRLWVTRAEKEAITRVLSSCSRQMLPTEAEEAFRVE</sequence>
<organism evidence="2 3">
    <name type="scientific">Tsukamurella pulmonis</name>
    <dbReference type="NCBI Taxonomy" id="47312"/>
    <lineage>
        <taxon>Bacteria</taxon>
        <taxon>Bacillati</taxon>
        <taxon>Actinomycetota</taxon>
        <taxon>Actinomycetes</taxon>
        <taxon>Mycobacteriales</taxon>
        <taxon>Tsukamurellaceae</taxon>
        <taxon>Tsukamurella</taxon>
    </lineage>
</organism>
<dbReference type="InterPro" id="IPR011089">
    <property type="entry name" value="GmrSD_C"/>
</dbReference>
<dbReference type="Pfam" id="PF07510">
    <property type="entry name" value="GmrSD_C"/>
    <property type="match status" value="1"/>
</dbReference>
<dbReference type="PANTHER" id="PTHR24094">
    <property type="entry name" value="SECRETED PROTEIN"/>
    <property type="match status" value="1"/>
</dbReference>
<dbReference type="STRING" id="47312.SAMN04489765_3217"/>
<proteinExistence type="predicted"/>
<evidence type="ECO:0000313" key="2">
    <source>
        <dbReference type="EMBL" id="SDR10266.1"/>
    </source>
</evidence>
<dbReference type="Proteomes" id="UP000183053">
    <property type="component" value="Unassembled WGS sequence"/>
</dbReference>
<evidence type="ECO:0000313" key="3">
    <source>
        <dbReference type="Proteomes" id="UP000183053"/>
    </source>
</evidence>
<feature type="domain" description="GmrSD restriction endonucleases C-terminal" evidence="1">
    <location>
        <begin position="96"/>
        <end position="238"/>
    </location>
</feature>
<dbReference type="AlphaFoldDB" id="A0A1H1GBR7"/>
<reference evidence="3" key="1">
    <citation type="submission" date="2016-10" db="EMBL/GenBank/DDBJ databases">
        <authorList>
            <person name="Varghese N."/>
            <person name="Submissions S."/>
        </authorList>
    </citation>
    <scope>NUCLEOTIDE SEQUENCE [LARGE SCALE GENOMIC DNA]</scope>
    <source>
        <strain evidence="3">DSM 44142</strain>
    </source>
</reference>
<dbReference type="PROSITE" id="PS51257">
    <property type="entry name" value="PROKAR_LIPOPROTEIN"/>
    <property type="match status" value="1"/>
</dbReference>
<protein>
    <recommendedName>
        <fullName evidence="1">GmrSD restriction endonucleases C-terminal domain-containing protein</fullName>
    </recommendedName>
</protein>